<evidence type="ECO:0000313" key="2">
    <source>
        <dbReference type="EMBL" id="GID15066.1"/>
    </source>
</evidence>
<sequence>MDHLTQRMRYRLITGPDDAEFCARVSAALDEGYELYGSPTITVGENGVVAAQAVVLPAYEAVRIRNNTTTAEPVE</sequence>
<organism evidence="2 3">
    <name type="scientific">Actinocatenispora rupis</name>
    <dbReference type="NCBI Taxonomy" id="519421"/>
    <lineage>
        <taxon>Bacteria</taxon>
        <taxon>Bacillati</taxon>
        <taxon>Actinomycetota</taxon>
        <taxon>Actinomycetes</taxon>
        <taxon>Micromonosporales</taxon>
        <taxon>Micromonosporaceae</taxon>
        <taxon>Actinocatenispora</taxon>
    </lineage>
</organism>
<dbReference type="InterPro" id="IPR013619">
    <property type="entry name" value="DUF1737"/>
</dbReference>
<dbReference type="Pfam" id="PF08410">
    <property type="entry name" value="DUF1737"/>
    <property type="match status" value="1"/>
</dbReference>
<dbReference type="RefSeq" id="WP_203663197.1">
    <property type="nucleotide sequence ID" value="NZ_BAAAZM010000001.1"/>
</dbReference>
<name>A0A8J3NDH7_9ACTN</name>
<reference evidence="2" key="1">
    <citation type="submission" date="2021-01" db="EMBL/GenBank/DDBJ databases">
        <title>Whole genome shotgun sequence of Actinocatenispora rupis NBRC 107355.</title>
        <authorList>
            <person name="Komaki H."/>
            <person name="Tamura T."/>
        </authorList>
    </citation>
    <scope>NUCLEOTIDE SEQUENCE</scope>
    <source>
        <strain evidence="2">NBRC 107355</strain>
    </source>
</reference>
<comment type="caution">
    <text evidence="2">The sequence shown here is derived from an EMBL/GenBank/DDBJ whole genome shotgun (WGS) entry which is preliminary data.</text>
</comment>
<evidence type="ECO:0000313" key="3">
    <source>
        <dbReference type="Proteomes" id="UP000612808"/>
    </source>
</evidence>
<keyword evidence="3" id="KW-1185">Reference proteome</keyword>
<dbReference type="EMBL" id="BOMB01000038">
    <property type="protein sequence ID" value="GID15066.1"/>
    <property type="molecule type" value="Genomic_DNA"/>
</dbReference>
<feature type="domain" description="DUF1737" evidence="1">
    <location>
        <begin position="9"/>
        <end position="55"/>
    </location>
</feature>
<gene>
    <name evidence="2" type="ORF">Aru02nite_59550</name>
</gene>
<dbReference type="Proteomes" id="UP000612808">
    <property type="component" value="Unassembled WGS sequence"/>
</dbReference>
<accession>A0A8J3NDH7</accession>
<evidence type="ECO:0000259" key="1">
    <source>
        <dbReference type="Pfam" id="PF08410"/>
    </source>
</evidence>
<protein>
    <recommendedName>
        <fullName evidence="1">DUF1737 domain-containing protein</fullName>
    </recommendedName>
</protein>
<proteinExistence type="predicted"/>
<dbReference type="AlphaFoldDB" id="A0A8J3NDH7"/>